<keyword evidence="5" id="KW-0067">ATP-binding</keyword>
<comment type="subcellular location">
    <subcellularLocation>
        <location evidence="1">Membrane</location>
        <topology evidence="1">Multi-pass membrane protein</topology>
    </subcellularLocation>
</comment>
<feature type="transmembrane region" description="Helical" evidence="8">
    <location>
        <begin position="1124"/>
        <end position="1148"/>
    </location>
</feature>
<dbReference type="Gene3D" id="3.40.50.300">
    <property type="entry name" value="P-loop containing nucleotide triphosphate hydrolases"/>
    <property type="match status" value="2"/>
</dbReference>
<evidence type="ECO:0000256" key="4">
    <source>
        <dbReference type="ARBA" id="ARBA00022741"/>
    </source>
</evidence>
<feature type="transmembrane region" description="Helical" evidence="8">
    <location>
        <begin position="1280"/>
        <end position="1299"/>
    </location>
</feature>
<sequence>MSAPTLACKNLTYRLPDGVPTTSTSPLLDKLKCICTPSDPRWMGKKLLSNVSFEISASTMTALMGPSGAGKSTLLDLLSERKIEGTIYGEQINNAKTKSYVMQDDVHMGVLSVYETLRYASRLRNPASFTHEEHEERVHYMLNMLGLEHVKNSQVGDAFTKGISGGQLKRLSIGVEAITLPSLIFLDEPTSGLDSSIALEVISCVQRIVVEGGRTVVCTIHQPSAACFALFDNLLLLSEGRVVYSGRASKAKPYFEEMGYVDEDGEMANPADFICQVAGGMVCNGSSDPTASFGESHVKTPKDLETLFKESPSYQAIQHSLSRSLNSRLSEHEEILSIDDRKEKRHTSIVQFYTLLSRGLLANKRNIAYRNAQIIKNIIVGLLAGVIFYQQGAMDGTVWLGDFPTQAGYSVVSILYFAILYAITGNIQAIPMMFNLKVIFLRERAAGAYSTAPYWAANSLVHLPLLIATHLLFVNLTYWLVGLPTDVVTLSYMFVLTLFVNLTAFFFSQFLAALCSSSQVALGIFPILFMFLSNFAGFTIQLRNVQTFWKWAPYVSFPRWAYEGLVYVTFNQKKPENYEDLLNYFSFSHWSPIYSIYILLPYMLLINLMILWALQPPKSRIRRYSTKNMDPKLKRFSRTSSSAPATDSSSNLAMGMESFANAPPFSSSFKEPLSPLLAPLPRANEEEAGLLRNSTGISLGSHIESGINVSFKDLRYRVKAPKNESSDDDGFLTILDGAEGRAESGEMVALMGASGAGKSTLLDILAGRKTLRKGRATLTGTLLFNDRPRARKLMRKSAYVTQDNVHLASLTVRQTLGFAAALRMENSNKKKREERVLTVAKMLGIDKILDSRVGGTLVRGISGGQLKRLSVAVEIIHLPSLIFLDEPTTGLDSSIAHEVMSAVRNLANFNRTVICTIHQPPPATFALFDKLLLLARGRTCYFGPVAACTGYFENFGYKYDGLAAGANPAEFVVAVAGAFLEPKKSPHELCKLYSDSKERNDFSSSFEATALSDHNLSVSTGASTTYPSSLLEQCLTLGRRQVLKTMQDKRPLNAGIVRHIVVALFYGSIYSNLGEDQKLERMSLCFFTLMFVVMGHQQNIPIVFEERLLFYRERGAKIYGNFSYWLTGGVSVVPLTIVMVAIFASAMYKMTGFRSEWDAFLFFFFIASITSLNGLFYCQLLSVLSPSQQAAIALYPATLFFFISFTGYIIQIPALPEWLRGFPDVSFLRWGFQSLVINEFQGNSMVFPDGNMGMTTDQQYEMFVTGYGFEGYTRWNGVKWLIVNAAIFRGLTFLGLRYVRYENR</sequence>
<dbReference type="PROSITE" id="PS00211">
    <property type="entry name" value="ABC_TRANSPORTER_1"/>
    <property type="match status" value="2"/>
</dbReference>
<feature type="domain" description="ABC transporter" evidence="9">
    <location>
        <begin position="29"/>
        <end position="264"/>
    </location>
</feature>
<dbReference type="InterPro" id="IPR017871">
    <property type="entry name" value="ABC_transporter-like_CS"/>
</dbReference>
<dbReference type="PROSITE" id="PS50893">
    <property type="entry name" value="ABC_TRANSPORTER_2"/>
    <property type="match status" value="2"/>
</dbReference>
<dbReference type="GO" id="GO:0140359">
    <property type="term" value="F:ABC-type transporter activity"/>
    <property type="evidence" value="ECO:0007669"/>
    <property type="project" value="InterPro"/>
</dbReference>
<evidence type="ECO:0000256" key="6">
    <source>
        <dbReference type="ARBA" id="ARBA00022989"/>
    </source>
</evidence>
<dbReference type="InterPro" id="IPR027417">
    <property type="entry name" value="P-loop_NTPase"/>
</dbReference>
<dbReference type="OrthoDB" id="66620at2759"/>
<dbReference type="InterPro" id="IPR003593">
    <property type="entry name" value="AAA+_ATPase"/>
</dbReference>
<evidence type="ECO:0000256" key="1">
    <source>
        <dbReference type="ARBA" id="ARBA00004141"/>
    </source>
</evidence>
<dbReference type="InterPro" id="IPR050352">
    <property type="entry name" value="ABCG_transporters"/>
</dbReference>
<dbReference type="PANTHER" id="PTHR48041:SF91">
    <property type="entry name" value="ABC TRANSPORTER G FAMILY MEMBER 28"/>
    <property type="match status" value="1"/>
</dbReference>
<keyword evidence="11" id="KW-1185">Reference proteome</keyword>
<accession>A0A9W7GIR5</accession>
<dbReference type="GO" id="GO:0016020">
    <property type="term" value="C:membrane"/>
    <property type="evidence" value="ECO:0007669"/>
    <property type="project" value="UniProtKB-SubCell"/>
</dbReference>
<dbReference type="SUPFAM" id="SSF52540">
    <property type="entry name" value="P-loop containing nucleoside triphosphate hydrolases"/>
    <property type="match status" value="2"/>
</dbReference>
<dbReference type="GO" id="GO:0016887">
    <property type="term" value="F:ATP hydrolysis activity"/>
    <property type="evidence" value="ECO:0007669"/>
    <property type="project" value="InterPro"/>
</dbReference>
<feature type="transmembrane region" description="Helical" evidence="8">
    <location>
        <begin position="520"/>
        <end position="540"/>
    </location>
</feature>
<feature type="transmembrane region" description="Helical" evidence="8">
    <location>
        <begin position="414"/>
        <end position="434"/>
    </location>
</feature>
<dbReference type="EMBL" id="BRYA01000306">
    <property type="protein sequence ID" value="GMI46591.1"/>
    <property type="molecule type" value="Genomic_DNA"/>
</dbReference>
<dbReference type="Proteomes" id="UP001165065">
    <property type="component" value="Unassembled WGS sequence"/>
</dbReference>
<evidence type="ECO:0000256" key="2">
    <source>
        <dbReference type="ARBA" id="ARBA00022448"/>
    </source>
</evidence>
<feature type="domain" description="ABC transporter" evidence="9">
    <location>
        <begin position="709"/>
        <end position="961"/>
    </location>
</feature>
<feature type="transmembrane region" description="Helical" evidence="8">
    <location>
        <begin position="1160"/>
        <end position="1178"/>
    </location>
</feature>
<feature type="transmembrane region" description="Helical" evidence="8">
    <location>
        <begin position="374"/>
        <end position="394"/>
    </location>
</feature>
<evidence type="ECO:0000256" key="5">
    <source>
        <dbReference type="ARBA" id="ARBA00022840"/>
    </source>
</evidence>
<dbReference type="InterPro" id="IPR013525">
    <property type="entry name" value="ABC2_TM"/>
</dbReference>
<keyword evidence="4" id="KW-0547">Nucleotide-binding</keyword>
<feature type="transmembrane region" description="Helical" evidence="8">
    <location>
        <begin position="594"/>
        <end position="614"/>
    </location>
</feature>
<evidence type="ECO:0000313" key="10">
    <source>
        <dbReference type="EMBL" id="GMI46591.1"/>
    </source>
</evidence>
<feature type="transmembrane region" description="Helical" evidence="8">
    <location>
        <begin position="1190"/>
        <end position="1210"/>
    </location>
</feature>
<protein>
    <recommendedName>
        <fullName evidence="9">ABC transporter domain-containing protein</fullName>
    </recommendedName>
</protein>
<dbReference type="Pfam" id="PF00005">
    <property type="entry name" value="ABC_tran"/>
    <property type="match status" value="2"/>
</dbReference>
<keyword evidence="3 8" id="KW-0812">Transmembrane</keyword>
<evidence type="ECO:0000313" key="11">
    <source>
        <dbReference type="Proteomes" id="UP001165065"/>
    </source>
</evidence>
<feature type="transmembrane region" description="Helical" evidence="8">
    <location>
        <begin position="487"/>
        <end position="508"/>
    </location>
</feature>
<dbReference type="SMART" id="SM00382">
    <property type="entry name" value="AAA"/>
    <property type="match status" value="2"/>
</dbReference>
<comment type="caution">
    <text evidence="10">The sequence shown here is derived from an EMBL/GenBank/DDBJ whole genome shotgun (WGS) entry which is preliminary data.</text>
</comment>
<gene>
    <name evidence="10" type="ORF">TrCOL_g6532</name>
</gene>
<keyword evidence="6 8" id="KW-1133">Transmembrane helix</keyword>
<dbReference type="InterPro" id="IPR003439">
    <property type="entry name" value="ABC_transporter-like_ATP-bd"/>
</dbReference>
<proteinExistence type="predicted"/>
<organism evidence="10 11">
    <name type="scientific">Triparma columacea</name>
    <dbReference type="NCBI Taxonomy" id="722753"/>
    <lineage>
        <taxon>Eukaryota</taxon>
        <taxon>Sar</taxon>
        <taxon>Stramenopiles</taxon>
        <taxon>Ochrophyta</taxon>
        <taxon>Bolidophyceae</taxon>
        <taxon>Parmales</taxon>
        <taxon>Triparmaceae</taxon>
        <taxon>Triparma</taxon>
    </lineage>
</organism>
<dbReference type="CDD" id="cd03213">
    <property type="entry name" value="ABCG_EPDR"/>
    <property type="match status" value="1"/>
</dbReference>
<dbReference type="PANTHER" id="PTHR48041">
    <property type="entry name" value="ABC TRANSPORTER G FAMILY MEMBER 28"/>
    <property type="match status" value="1"/>
</dbReference>
<dbReference type="Pfam" id="PF19055">
    <property type="entry name" value="ABC2_membrane_7"/>
    <property type="match status" value="1"/>
</dbReference>
<evidence type="ECO:0000259" key="9">
    <source>
        <dbReference type="PROSITE" id="PS50893"/>
    </source>
</evidence>
<keyword evidence="7 8" id="KW-0472">Membrane</keyword>
<dbReference type="GO" id="GO:0005524">
    <property type="term" value="F:ATP binding"/>
    <property type="evidence" value="ECO:0007669"/>
    <property type="project" value="UniProtKB-KW"/>
</dbReference>
<name>A0A9W7GIR5_9STRA</name>
<reference evidence="11" key="1">
    <citation type="journal article" date="2023" name="Commun. Biol.">
        <title>Genome analysis of Parmales, the sister group of diatoms, reveals the evolutionary specialization of diatoms from phago-mixotrophs to photoautotrophs.</title>
        <authorList>
            <person name="Ban H."/>
            <person name="Sato S."/>
            <person name="Yoshikawa S."/>
            <person name="Yamada K."/>
            <person name="Nakamura Y."/>
            <person name="Ichinomiya M."/>
            <person name="Sato N."/>
            <person name="Blanc-Mathieu R."/>
            <person name="Endo H."/>
            <person name="Kuwata A."/>
            <person name="Ogata H."/>
        </authorList>
    </citation>
    <scope>NUCLEOTIDE SEQUENCE [LARGE SCALE GENOMIC DNA]</scope>
</reference>
<keyword evidence="2" id="KW-0813">Transport</keyword>
<evidence type="ECO:0000256" key="7">
    <source>
        <dbReference type="ARBA" id="ARBA00023136"/>
    </source>
</evidence>
<feature type="transmembrane region" description="Helical" evidence="8">
    <location>
        <begin position="455"/>
        <end position="481"/>
    </location>
</feature>
<dbReference type="InterPro" id="IPR043926">
    <property type="entry name" value="ABCG_dom"/>
</dbReference>
<evidence type="ECO:0000256" key="3">
    <source>
        <dbReference type="ARBA" id="ARBA00022692"/>
    </source>
</evidence>
<evidence type="ECO:0000256" key="8">
    <source>
        <dbReference type="SAM" id="Phobius"/>
    </source>
</evidence>
<dbReference type="Pfam" id="PF01061">
    <property type="entry name" value="ABC2_membrane"/>
    <property type="match status" value="2"/>
</dbReference>